<feature type="domain" description="ABC transporter" evidence="4">
    <location>
        <begin position="4"/>
        <end position="235"/>
    </location>
</feature>
<keyword evidence="3 5" id="KW-0067">ATP-binding</keyword>
<dbReference type="GO" id="GO:0016887">
    <property type="term" value="F:ATP hydrolysis activity"/>
    <property type="evidence" value="ECO:0007669"/>
    <property type="project" value="InterPro"/>
</dbReference>
<evidence type="ECO:0000313" key="6">
    <source>
        <dbReference type="Proteomes" id="UP000288024"/>
    </source>
</evidence>
<dbReference type="PROSITE" id="PS00211">
    <property type="entry name" value="ABC_TRANSPORTER_1"/>
    <property type="match status" value="1"/>
</dbReference>
<dbReference type="SMART" id="SM00382">
    <property type="entry name" value="AAA"/>
    <property type="match status" value="1"/>
</dbReference>
<name>A0A3S2U9G0_9BACI</name>
<accession>A0A3S2U9G0</accession>
<dbReference type="CDD" id="cd03293">
    <property type="entry name" value="ABC_NrtD_SsuB_transporters"/>
    <property type="match status" value="1"/>
</dbReference>
<reference evidence="5 6" key="1">
    <citation type="submission" date="2019-01" db="EMBL/GenBank/DDBJ databases">
        <title>Bacillus sp. M5HDSG1-1, whole genome shotgun sequence.</title>
        <authorList>
            <person name="Tuo L."/>
        </authorList>
    </citation>
    <scope>NUCLEOTIDE SEQUENCE [LARGE SCALE GENOMIC DNA]</scope>
    <source>
        <strain evidence="5 6">M5HDSG1-1</strain>
    </source>
</reference>
<dbReference type="PANTHER" id="PTHR42788">
    <property type="entry name" value="TAURINE IMPORT ATP-BINDING PROTEIN-RELATED"/>
    <property type="match status" value="1"/>
</dbReference>
<dbReference type="EMBL" id="RZTZ01000005">
    <property type="protein sequence ID" value="RVT61457.1"/>
    <property type="molecule type" value="Genomic_DNA"/>
</dbReference>
<evidence type="ECO:0000256" key="1">
    <source>
        <dbReference type="ARBA" id="ARBA00022448"/>
    </source>
</evidence>
<dbReference type="RefSeq" id="WP_127738914.1">
    <property type="nucleotide sequence ID" value="NZ_CAJCKN010000004.1"/>
</dbReference>
<proteinExistence type="predicted"/>
<dbReference type="InterPro" id="IPR003593">
    <property type="entry name" value="AAA+_ATPase"/>
</dbReference>
<gene>
    <name evidence="5" type="ORF">EM808_14485</name>
</gene>
<dbReference type="Pfam" id="PF00005">
    <property type="entry name" value="ABC_tran"/>
    <property type="match status" value="1"/>
</dbReference>
<dbReference type="AlphaFoldDB" id="A0A3S2U9G0"/>
<keyword evidence="1" id="KW-0813">Transport</keyword>
<dbReference type="InterPro" id="IPR027417">
    <property type="entry name" value="P-loop_NTPase"/>
</dbReference>
<sequence>MHKLEIKNSSKIFRKDNKDFYALKDTSLQIKEGSFVSIIGPSGCGKSTLFNIIAGLIKPSTGEVLLDGKDIVGKNGYVGYMLQKDLLLPWRTIMHNVILGLEIKGISKKEAISQAAPLLERYGLGGFENHYPDELSGGMRQRAALLRTLLYDQDIILLDEPFGALDAQTRLLMQEWLLQIWVDFKKTILFITHDIDEAIFLSDDIYILTQRPGTIKEKVTIPLARPRNEQTLLSPEFIDLKEHVLKQLKTEE</sequence>
<dbReference type="PROSITE" id="PS50893">
    <property type="entry name" value="ABC_TRANSPORTER_2"/>
    <property type="match status" value="1"/>
</dbReference>
<evidence type="ECO:0000313" key="5">
    <source>
        <dbReference type="EMBL" id="RVT61457.1"/>
    </source>
</evidence>
<organism evidence="5 6">
    <name type="scientific">Niallia taxi</name>
    <dbReference type="NCBI Taxonomy" id="2499688"/>
    <lineage>
        <taxon>Bacteria</taxon>
        <taxon>Bacillati</taxon>
        <taxon>Bacillota</taxon>
        <taxon>Bacilli</taxon>
        <taxon>Bacillales</taxon>
        <taxon>Bacillaceae</taxon>
        <taxon>Niallia</taxon>
    </lineage>
</organism>
<dbReference type="GO" id="GO:0005524">
    <property type="term" value="F:ATP binding"/>
    <property type="evidence" value="ECO:0007669"/>
    <property type="project" value="UniProtKB-KW"/>
</dbReference>
<evidence type="ECO:0000259" key="4">
    <source>
        <dbReference type="PROSITE" id="PS50893"/>
    </source>
</evidence>
<dbReference type="PANTHER" id="PTHR42788:SF2">
    <property type="entry name" value="ABC TRANSPORTER ATP-BINDING PROTEIN"/>
    <property type="match status" value="1"/>
</dbReference>
<keyword evidence="6" id="KW-1185">Reference proteome</keyword>
<dbReference type="Proteomes" id="UP000288024">
    <property type="component" value="Unassembled WGS sequence"/>
</dbReference>
<dbReference type="GeneID" id="87616585"/>
<comment type="caution">
    <text evidence="5">The sequence shown here is derived from an EMBL/GenBank/DDBJ whole genome shotgun (WGS) entry which is preliminary data.</text>
</comment>
<keyword evidence="2" id="KW-0547">Nucleotide-binding</keyword>
<protein>
    <submittedName>
        <fullName evidence="5">ABC transporter ATP-binding protein</fullName>
    </submittedName>
</protein>
<evidence type="ECO:0000256" key="2">
    <source>
        <dbReference type="ARBA" id="ARBA00022741"/>
    </source>
</evidence>
<dbReference type="Gene3D" id="3.40.50.300">
    <property type="entry name" value="P-loop containing nucleotide triphosphate hydrolases"/>
    <property type="match status" value="1"/>
</dbReference>
<dbReference type="SUPFAM" id="SSF52540">
    <property type="entry name" value="P-loop containing nucleoside triphosphate hydrolases"/>
    <property type="match status" value="1"/>
</dbReference>
<dbReference type="InterPro" id="IPR017871">
    <property type="entry name" value="ABC_transporter-like_CS"/>
</dbReference>
<evidence type="ECO:0000256" key="3">
    <source>
        <dbReference type="ARBA" id="ARBA00022840"/>
    </source>
</evidence>
<dbReference type="InterPro" id="IPR050166">
    <property type="entry name" value="ABC_transporter_ATP-bind"/>
</dbReference>
<dbReference type="InterPro" id="IPR003439">
    <property type="entry name" value="ABC_transporter-like_ATP-bd"/>
</dbReference>